<proteinExistence type="predicted"/>
<dbReference type="AlphaFoldDB" id="A0A6F8YCY6"/>
<accession>A0A6F8YCY6</accession>
<feature type="chain" id="PRO_5026228781" description="DUF4012 domain-containing protein" evidence="2">
    <location>
        <begin position="21"/>
        <end position="581"/>
    </location>
</feature>
<name>A0A6F8YCY6_9ACTN</name>
<evidence type="ECO:0000256" key="2">
    <source>
        <dbReference type="SAM" id="SignalP"/>
    </source>
</evidence>
<keyword evidence="4" id="KW-1185">Reference proteome</keyword>
<reference evidence="3 4" key="1">
    <citation type="submission" date="2020-03" db="EMBL/GenBank/DDBJ databases">
        <title>Whole genome shotgun sequence of Phytohabitans suffuscus NBRC 105367.</title>
        <authorList>
            <person name="Komaki H."/>
            <person name="Tamura T."/>
        </authorList>
    </citation>
    <scope>NUCLEOTIDE SEQUENCE [LARGE SCALE GENOMIC DNA]</scope>
    <source>
        <strain evidence="3 4">NBRC 105367</strain>
    </source>
</reference>
<protein>
    <recommendedName>
        <fullName evidence="5">DUF4012 domain-containing protein</fullName>
    </recommendedName>
</protein>
<dbReference type="KEGG" id="psuu:Psuf_011510"/>
<evidence type="ECO:0000313" key="3">
    <source>
        <dbReference type="EMBL" id="BCB83838.1"/>
    </source>
</evidence>
<feature type="coiled-coil region" evidence="1">
    <location>
        <begin position="20"/>
        <end position="66"/>
    </location>
</feature>
<evidence type="ECO:0000256" key="1">
    <source>
        <dbReference type="SAM" id="Coils"/>
    </source>
</evidence>
<dbReference type="Proteomes" id="UP000503011">
    <property type="component" value="Chromosome"/>
</dbReference>
<evidence type="ECO:0008006" key="5">
    <source>
        <dbReference type="Google" id="ProtNLM"/>
    </source>
</evidence>
<dbReference type="EMBL" id="AP022871">
    <property type="protein sequence ID" value="BCB83838.1"/>
    <property type="molecule type" value="Genomic_DNA"/>
</dbReference>
<keyword evidence="2" id="KW-0732">Signal</keyword>
<keyword evidence="1" id="KW-0175">Coiled coil</keyword>
<gene>
    <name evidence="3" type="ORF">Psuf_011510</name>
</gene>
<feature type="signal peptide" evidence="2">
    <location>
        <begin position="1"/>
        <end position="20"/>
    </location>
</feature>
<dbReference type="Pfam" id="PF13196">
    <property type="entry name" value="DUF4012"/>
    <property type="match status" value="1"/>
</dbReference>
<evidence type="ECO:0000313" key="4">
    <source>
        <dbReference type="Proteomes" id="UP000503011"/>
    </source>
</evidence>
<organism evidence="3 4">
    <name type="scientific">Phytohabitans suffuscus</name>
    <dbReference type="NCBI Taxonomy" id="624315"/>
    <lineage>
        <taxon>Bacteria</taxon>
        <taxon>Bacillati</taxon>
        <taxon>Actinomycetota</taxon>
        <taxon>Actinomycetes</taxon>
        <taxon>Micromonosporales</taxon>
        <taxon>Micromonosporaceae</taxon>
    </lineage>
</organism>
<dbReference type="InterPro" id="IPR025101">
    <property type="entry name" value="DUF4012"/>
</dbReference>
<sequence>MLVIATCLALLGAGWTVVRAAQAKGNLARAAHLVAQLERQARAGDLAEARRTLAALRTQTRAARTRTAGPGWWAARHVPVAGRNAVAAQALVRTLDDVAQRGLPALLDLAGSVDLATLVPRHGRVDLTSLASVAPRLAEADAELRAARGRVAAIEVDGVLDKVRAAVTAFRDGLDRLLSLTGVAVRAATLLPSLLGAERPRTYLMLVQNLAELRATGGMAGAFAVLRADRGELRIVRQGAAATDLRTFPRPVLALHPAMRLLYTDRLGTYPANVNLTPHFPTAAALVREMYRRRFGQTVDGVLAVDPVALSYLLRATGPVRVPGGRTLTADGAVATLLSDVYLRAQDTGAEDRYFASAARAVFDALGSAAVSPRTALDMLARAARERRILLWTADPRERTAIAGTALEGALPERDGARPTVGVFLNDGSGAKLGYYLRPAVDLRITGCRSDGRRELTAWITLRSVAPRSGLPRSVLGLGLAGDPYTVRTNVMVFSPAQGALVAARMGGTPVPFGTGAERHRAVGVLTVDVPPGASRTVEITLLTAPTPEPGVATRPHLWLTPTATAWRTSVGPDRACGRPR</sequence>
<reference evidence="3 4" key="2">
    <citation type="submission" date="2020-03" db="EMBL/GenBank/DDBJ databases">
        <authorList>
            <person name="Ichikawa N."/>
            <person name="Kimura A."/>
            <person name="Kitahashi Y."/>
            <person name="Uohara A."/>
        </authorList>
    </citation>
    <scope>NUCLEOTIDE SEQUENCE [LARGE SCALE GENOMIC DNA]</scope>
    <source>
        <strain evidence="3 4">NBRC 105367</strain>
    </source>
</reference>